<keyword evidence="6" id="KW-0560">Oxidoreductase</keyword>
<keyword evidence="4" id="KW-0812">Transmembrane</keyword>
<gene>
    <name evidence="6" type="ORF">SAMN05192543_105248</name>
</gene>
<dbReference type="AlphaFoldDB" id="A0A1I3N5C2"/>
<feature type="domain" description="FAD-binding" evidence="5">
    <location>
        <begin position="7"/>
        <end position="358"/>
    </location>
</feature>
<keyword evidence="4" id="KW-0472">Membrane</keyword>
<dbReference type="Pfam" id="PF21274">
    <property type="entry name" value="Rng_hyd_C"/>
    <property type="match status" value="1"/>
</dbReference>
<dbReference type="PANTHER" id="PTHR43004:SF19">
    <property type="entry name" value="BINDING MONOOXYGENASE, PUTATIVE (JCVI)-RELATED"/>
    <property type="match status" value="1"/>
</dbReference>
<dbReference type="PRINTS" id="PR00420">
    <property type="entry name" value="RNGMNOXGNASE"/>
</dbReference>
<keyword evidence="6" id="KW-0503">Monooxygenase</keyword>
<evidence type="ECO:0000313" key="7">
    <source>
        <dbReference type="Proteomes" id="UP000199548"/>
    </source>
</evidence>
<dbReference type="InterPro" id="IPR036188">
    <property type="entry name" value="FAD/NAD-bd_sf"/>
</dbReference>
<dbReference type="PANTHER" id="PTHR43004">
    <property type="entry name" value="TRK SYSTEM POTASSIUM UPTAKE PROTEIN"/>
    <property type="match status" value="1"/>
</dbReference>
<accession>A0A1I3N5C2</accession>
<dbReference type="Proteomes" id="UP000199548">
    <property type="component" value="Unassembled WGS sequence"/>
</dbReference>
<dbReference type="EMBL" id="FOQU01000005">
    <property type="protein sequence ID" value="SFJ04483.1"/>
    <property type="molecule type" value="Genomic_DNA"/>
</dbReference>
<dbReference type="Gene3D" id="3.40.30.120">
    <property type="match status" value="1"/>
</dbReference>
<keyword evidence="2" id="KW-0285">Flavoprotein</keyword>
<dbReference type="GO" id="GO:0071949">
    <property type="term" value="F:FAD binding"/>
    <property type="evidence" value="ECO:0007669"/>
    <property type="project" value="InterPro"/>
</dbReference>
<dbReference type="InterPro" id="IPR002938">
    <property type="entry name" value="FAD-bd"/>
</dbReference>
<feature type="transmembrane region" description="Helical" evidence="4">
    <location>
        <begin position="6"/>
        <end position="26"/>
    </location>
</feature>
<dbReference type="GO" id="GO:0016709">
    <property type="term" value="F:oxidoreductase activity, acting on paired donors, with incorporation or reduction of molecular oxygen, NAD(P)H as one donor, and incorporation of one atom of oxygen"/>
    <property type="evidence" value="ECO:0007669"/>
    <property type="project" value="UniProtKB-ARBA"/>
</dbReference>
<sequence>MPVSPIRTSVLIVGGGLVGLSAGLFLQRLGVPFILVEKNEGVSPLPRARGIHLRTMELFRQVGVEDAVKAAAAAAWKQGAFGGARRGETLINAESIVDVATMRSKIAAAGASPSSFGACPQTLIEPIVRQHLETRGGNVRFGHELVSFAESGSGDVVVATVRAKDGLETTIEANWLLAADGGRSFVRRQLGIGMSETPAPQHLVNIFFRADLAQAVEGRTFSQCEIANEKVRGLFLAMNNTDKWSFHLEYDPAQGPPADSALPDLVRAAIGLADVDIEILSHGRWSTGVSIAERYRVGRAFLCGDAAHLMPPWGGFNATTGIADAHNLAWKIAATLRSEAGPALLDSYESERRPLAVRNGHQALLRSDFDARFGMETPANRGFFADLLDSGALLLRHRYLDANMSSAGDTSELVAHLQAQTGTRFPHAWIRHNDQRISTLDLFGDSYVLLAGPKASVQASSRPSLDSRTPVTYVVGKDFAFVDDEDSWYTLTCLPDDGVVTVRPDGFVQERSDDALDQGIRRFRKNTTRSVSSKPSARCNA</sequence>
<dbReference type="STRING" id="420953.SAMN05192543_105248"/>
<evidence type="ECO:0000259" key="5">
    <source>
        <dbReference type="Pfam" id="PF01494"/>
    </source>
</evidence>
<keyword evidence="4" id="KW-1133">Transmembrane helix</keyword>
<evidence type="ECO:0000256" key="3">
    <source>
        <dbReference type="ARBA" id="ARBA00022827"/>
    </source>
</evidence>
<keyword evidence="6" id="KW-0223">Dioxygenase</keyword>
<protein>
    <submittedName>
        <fullName evidence="6">Putative polyketide hydroxylase/tetracenomycin A2 monooxygenase-dioxygenase</fullName>
    </submittedName>
</protein>
<comment type="cofactor">
    <cofactor evidence="1">
        <name>FAD</name>
        <dbReference type="ChEBI" id="CHEBI:57692"/>
    </cofactor>
</comment>
<keyword evidence="3" id="KW-0274">FAD</keyword>
<reference evidence="6 7" key="1">
    <citation type="submission" date="2016-10" db="EMBL/GenBank/DDBJ databases">
        <authorList>
            <person name="de Groot N.N."/>
        </authorList>
    </citation>
    <scope>NUCLEOTIDE SEQUENCE [LARGE SCALE GENOMIC DNA]</scope>
    <source>
        <strain evidence="6 7">LMG 23650</strain>
    </source>
</reference>
<evidence type="ECO:0000313" key="6">
    <source>
        <dbReference type="EMBL" id="SFJ04483.1"/>
    </source>
</evidence>
<organism evidence="6 7">
    <name type="scientific">Paraburkholderia megapolitana</name>
    <dbReference type="NCBI Taxonomy" id="420953"/>
    <lineage>
        <taxon>Bacteria</taxon>
        <taxon>Pseudomonadati</taxon>
        <taxon>Pseudomonadota</taxon>
        <taxon>Betaproteobacteria</taxon>
        <taxon>Burkholderiales</taxon>
        <taxon>Burkholderiaceae</taxon>
        <taxon>Paraburkholderia</taxon>
    </lineage>
</organism>
<dbReference type="RefSeq" id="WP_091013663.1">
    <property type="nucleotide sequence ID" value="NZ_CP041745.1"/>
</dbReference>
<dbReference type="OrthoDB" id="3443359at2"/>
<dbReference type="Pfam" id="PF01494">
    <property type="entry name" value="FAD_binding_3"/>
    <property type="match status" value="1"/>
</dbReference>
<name>A0A1I3N5C2_9BURK</name>
<evidence type="ECO:0000256" key="4">
    <source>
        <dbReference type="SAM" id="Phobius"/>
    </source>
</evidence>
<evidence type="ECO:0000256" key="2">
    <source>
        <dbReference type="ARBA" id="ARBA00022630"/>
    </source>
</evidence>
<dbReference type="GO" id="GO:0051213">
    <property type="term" value="F:dioxygenase activity"/>
    <property type="evidence" value="ECO:0007669"/>
    <property type="project" value="UniProtKB-KW"/>
</dbReference>
<evidence type="ECO:0000256" key="1">
    <source>
        <dbReference type="ARBA" id="ARBA00001974"/>
    </source>
</evidence>
<dbReference type="Gene3D" id="3.30.9.10">
    <property type="entry name" value="D-Amino Acid Oxidase, subunit A, domain 2"/>
    <property type="match status" value="1"/>
</dbReference>
<dbReference type="Gene3D" id="3.50.50.60">
    <property type="entry name" value="FAD/NAD(P)-binding domain"/>
    <property type="match status" value="1"/>
</dbReference>
<dbReference type="SUPFAM" id="SSF51905">
    <property type="entry name" value="FAD/NAD(P)-binding domain"/>
    <property type="match status" value="1"/>
</dbReference>
<keyword evidence="7" id="KW-1185">Reference proteome</keyword>
<dbReference type="InterPro" id="IPR050641">
    <property type="entry name" value="RIFMO-like"/>
</dbReference>
<proteinExistence type="predicted"/>